<dbReference type="RefSeq" id="XP_005644592.1">
    <property type="nucleotide sequence ID" value="XM_005644535.1"/>
</dbReference>
<name>I0YNS9_COCSC</name>
<gene>
    <name evidence="3" type="ORF">COCSUDRAFT_54377</name>
</gene>
<dbReference type="Gene3D" id="1.10.10.440">
    <property type="entry name" value="FF domain"/>
    <property type="match status" value="1"/>
</dbReference>
<dbReference type="SUPFAM" id="SSF81698">
    <property type="entry name" value="FF domain"/>
    <property type="match status" value="1"/>
</dbReference>
<dbReference type="OrthoDB" id="10670472at2759"/>
<evidence type="ECO:0000313" key="3">
    <source>
        <dbReference type="EMBL" id="EIE20048.1"/>
    </source>
</evidence>
<dbReference type="InterPro" id="IPR002713">
    <property type="entry name" value="FF_domain"/>
</dbReference>
<dbReference type="AlphaFoldDB" id="I0YNS9"/>
<keyword evidence="1" id="KW-0175">Coiled coil</keyword>
<feature type="coiled-coil region" evidence="1">
    <location>
        <begin position="98"/>
        <end position="160"/>
    </location>
</feature>
<comment type="caution">
    <text evidence="3">The sequence shown here is derived from an EMBL/GenBank/DDBJ whole genome shotgun (WGS) entry which is preliminary data.</text>
</comment>
<sequence>MRQQLKELDLAAPAALSPEEQQRVFLEVRGELRAEAGFKSLLEATPGITAGTSWPLVKRKMWTDPRFEAVPEPRRVALFREFKALLSEVEAYQRSQASKKAEADRAAAETEAKRAAAEAKAKKDNLGGLQDEQARLKAEYDRMEAKLRDMEARLKLKEASLFEAGGVAATAARDREGNVVFRFDEQKEEPSLNGSGLPKH</sequence>
<organism evidence="3 4">
    <name type="scientific">Coccomyxa subellipsoidea (strain C-169)</name>
    <name type="common">Green microalga</name>
    <dbReference type="NCBI Taxonomy" id="574566"/>
    <lineage>
        <taxon>Eukaryota</taxon>
        <taxon>Viridiplantae</taxon>
        <taxon>Chlorophyta</taxon>
        <taxon>core chlorophytes</taxon>
        <taxon>Trebouxiophyceae</taxon>
        <taxon>Trebouxiophyceae incertae sedis</taxon>
        <taxon>Coccomyxaceae</taxon>
        <taxon>Coccomyxa</taxon>
        <taxon>Coccomyxa subellipsoidea</taxon>
    </lineage>
</organism>
<dbReference type="EMBL" id="AGSI01000016">
    <property type="protein sequence ID" value="EIE20048.1"/>
    <property type="molecule type" value="Genomic_DNA"/>
</dbReference>
<dbReference type="InterPro" id="IPR036517">
    <property type="entry name" value="FF_domain_sf"/>
</dbReference>
<evidence type="ECO:0000256" key="1">
    <source>
        <dbReference type="SAM" id="Coils"/>
    </source>
</evidence>
<dbReference type="STRING" id="574566.I0YNS9"/>
<feature type="domain" description="FF" evidence="2">
    <location>
        <begin position="33"/>
        <end position="82"/>
    </location>
</feature>
<keyword evidence="4" id="KW-1185">Reference proteome</keyword>
<dbReference type="GeneID" id="17038027"/>
<evidence type="ECO:0000259" key="2">
    <source>
        <dbReference type="Pfam" id="PF01846"/>
    </source>
</evidence>
<proteinExistence type="predicted"/>
<protein>
    <recommendedName>
        <fullName evidence="2">FF domain-containing protein</fullName>
    </recommendedName>
</protein>
<dbReference type="Proteomes" id="UP000007264">
    <property type="component" value="Unassembled WGS sequence"/>
</dbReference>
<dbReference type="KEGG" id="csl:COCSUDRAFT_54377"/>
<reference evidence="3 4" key="1">
    <citation type="journal article" date="2012" name="Genome Biol.">
        <title>The genome of the polar eukaryotic microalga coccomyxa subellipsoidea reveals traits of cold adaptation.</title>
        <authorList>
            <person name="Blanc G."/>
            <person name="Agarkova I."/>
            <person name="Grimwood J."/>
            <person name="Kuo A."/>
            <person name="Brueggeman A."/>
            <person name="Dunigan D."/>
            <person name="Gurnon J."/>
            <person name="Ladunga I."/>
            <person name="Lindquist E."/>
            <person name="Lucas S."/>
            <person name="Pangilinan J."/>
            <person name="Proschold T."/>
            <person name="Salamov A."/>
            <person name="Schmutz J."/>
            <person name="Weeks D."/>
            <person name="Yamada T."/>
            <person name="Claverie J.M."/>
            <person name="Grigoriev I."/>
            <person name="Van Etten J."/>
            <person name="Lomsadze A."/>
            <person name="Borodovsky M."/>
        </authorList>
    </citation>
    <scope>NUCLEOTIDE SEQUENCE [LARGE SCALE GENOMIC DNA]</scope>
    <source>
        <strain evidence="3 4">C-169</strain>
    </source>
</reference>
<dbReference type="Pfam" id="PF01846">
    <property type="entry name" value="FF"/>
    <property type="match status" value="1"/>
</dbReference>
<evidence type="ECO:0000313" key="4">
    <source>
        <dbReference type="Proteomes" id="UP000007264"/>
    </source>
</evidence>
<accession>I0YNS9</accession>